<dbReference type="EMBL" id="ACCL02000049">
    <property type="protein sequence ID" value="EET58119.1"/>
    <property type="molecule type" value="Genomic_DNA"/>
</dbReference>
<gene>
    <name evidence="1" type="ORF">BRYFOR_09937</name>
</gene>
<comment type="caution">
    <text evidence="1">The sequence shown here is derived from an EMBL/GenBank/DDBJ whole genome shotgun (WGS) entry which is preliminary data.</text>
</comment>
<evidence type="ECO:0000313" key="2">
    <source>
        <dbReference type="Proteomes" id="UP000005561"/>
    </source>
</evidence>
<reference evidence="1" key="1">
    <citation type="submission" date="2009-07" db="EMBL/GenBank/DDBJ databases">
        <authorList>
            <person name="Weinstock G."/>
            <person name="Sodergren E."/>
            <person name="Clifton S."/>
            <person name="Fulton L."/>
            <person name="Fulton B."/>
            <person name="Courtney L."/>
            <person name="Fronick C."/>
            <person name="Harrison M."/>
            <person name="Strong C."/>
            <person name="Farmer C."/>
            <person name="Delahaunty K."/>
            <person name="Markovic C."/>
            <person name="Hall O."/>
            <person name="Minx P."/>
            <person name="Tomlinson C."/>
            <person name="Mitreva M."/>
            <person name="Nelson J."/>
            <person name="Hou S."/>
            <person name="Wollam A."/>
            <person name="Pepin K.H."/>
            <person name="Johnson M."/>
            <person name="Bhonagiri V."/>
            <person name="Nash W.E."/>
            <person name="Warren W."/>
            <person name="Chinwalla A."/>
            <person name="Mardis E.R."/>
            <person name="Wilson R.K."/>
        </authorList>
    </citation>
    <scope>NUCLEOTIDE SEQUENCE [LARGE SCALE GENOMIC DNA]</scope>
    <source>
        <strain evidence="1">DSM 14469</strain>
    </source>
</reference>
<sequence>MNKIPLSLYHRTPAIPFFYGSSSWTVRNRHPHLKCALLHVPDILPLQINPLAKKSIISVFSLL</sequence>
<dbReference type="AlphaFoldDB" id="C6LMN5"/>
<organism evidence="1 2">
    <name type="scientific">Marvinbryantia formatexigens DSM 14469</name>
    <dbReference type="NCBI Taxonomy" id="478749"/>
    <lineage>
        <taxon>Bacteria</taxon>
        <taxon>Bacillati</taxon>
        <taxon>Bacillota</taxon>
        <taxon>Clostridia</taxon>
        <taxon>Lachnospirales</taxon>
        <taxon>Lachnospiraceae</taxon>
        <taxon>Marvinbryantia</taxon>
    </lineage>
</organism>
<accession>C6LMN5</accession>
<dbReference type="Proteomes" id="UP000005561">
    <property type="component" value="Unassembled WGS sequence"/>
</dbReference>
<proteinExistence type="predicted"/>
<name>C6LMN5_9FIRM</name>
<keyword evidence="2" id="KW-1185">Reference proteome</keyword>
<evidence type="ECO:0000313" key="1">
    <source>
        <dbReference type="EMBL" id="EET58119.1"/>
    </source>
</evidence>
<protein>
    <submittedName>
        <fullName evidence="1">Uncharacterized protein</fullName>
    </submittedName>
</protein>